<evidence type="ECO:0000313" key="2">
    <source>
        <dbReference type="EMBL" id="NCD70698.1"/>
    </source>
</evidence>
<comment type="caution">
    <text evidence="2">The sequence shown here is derived from an EMBL/GenBank/DDBJ whole genome shotgun (WGS) entry which is preliminary data.</text>
</comment>
<dbReference type="AlphaFoldDB" id="A0A965ZGM2"/>
<reference evidence="2" key="2">
    <citation type="submission" date="2020-10" db="EMBL/GenBank/DDBJ databases">
        <title>Mucilaginibacter sp. nov., isolated from soil.</title>
        <authorList>
            <person name="Jeon C.O."/>
        </authorList>
    </citation>
    <scope>NUCLEOTIDE SEQUENCE</scope>
    <source>
        <strain evidence="2">R11</strain>
    </source>
</reference>
<dbReference type="Pfam" id="PF18935">
    <property type="entry name" value="DUF5683"/>
    <property type="match status" value="1"/>
</dbReference>
<gene>
    <name evidence="2" type="ORF">GSY63_15120</name>
</gene>
<feature type="domain" description="DUF5683" evidence="1">
    <location>
        <begin position="42"/>
        <end position="196"/>
    </location>
</feature>
<proteinExistence type="predicted"/>
<name>A0A965ZGM2_9SPHI</name>
<keyword evidence="3" id="KW-1185">Reference proteome</keyword>
<reference evidence="2" key="1">
    <citation type="submission" date="2020-01" db="EMBL/GenBank/DDBJ databases">
        <authorList>
            <person name="Seo Y.L."/>
        </authorList>
    </citation>
    <scope>NUCLEOTIDE SEQUENCE</scope>
    <source>
        <strain evidence="2">R11</strain>
    </source>
</reference>
<dbReference type="Proteomes" id="UP000638732">
    <property type="component" value="Unassembled WGS sequence"/>
</dbReference>
<dbReference type="RefSeq" id="WP_166586656.1">
    <property type="nucleotide sequence ID" value="NZ_WWEO01000043.1"/>
</dbReference>
<organism evidence="2 3">
    <name type="scientific">Mucilaginibacter agri</name>
    <dbReference type="NCBI Taxonomy" id="2695265"/>
    <lineage>
        <taxon>Bacteria</taxon>
        <taxon>Pseudomonadati</taxon>
        <taxon>Bacteroidota</taxon>
        <taxon>Sphingobacteriia</taxon>
        <taxon>Sphingobacteriales</taxon>
        <taxon>Sphingobacteriaceae</taxon>
        <taxon>Mucilaginibacter</taxon>
    </lineage>
</organism>
<dbReference type="InterPro" id="IPR043738">
    <property type="entry name" value="DUF5683"/>
</dbReference>
<dbReference type="EMBL" id="WWEO01000043">
    <property type="protein sequence ID" value="NCD70698.1"/>
    <property type="molecule type" value="Genomic_DNA"/>
</dbReference>
<protein>
    <recommendedName>
        <fullName evidence="1">DUF5683 domain-containing protein</fullName>
    </recommendedName>
</protein>
<accession>A0A965ZGM2</accession>
<evidence type="ECO:0000259" key="1">
    <source>
        <dbReference type="Pfam" id="PF18935"/>
    </source>
</evidence>
<evidence type="ECO:0000313" key="3">
    <source>
        <dbReference type="Proteomes" id="UP000638732"/>
    </source>
</evidence>
<sequence length="197" mass="21917">MNFIGFTAKAQHDSPANTIDSVSVNMRTRMNNQDKPNFPDNSHSPHKAWVRSAILPGLGQVYNGQWWKVPFIYTGFGLLIKSMVDNRNNYHLYYNEAEARLNGTTRNPKFKGFSGGYNDFINAANNADRNFQISVLGFVAVWGINCVDAYISAKFIHSYSVDNNLSFKVSPSTITQPAYAVNNSSPIAPGLKLSLTL</sequence>